<keyword evidence="9 10" id="KW-0472">Membrane</keyword>
<keyword evidence="12" id="KW-1185">Reference proteome</keyword>
<keyword evidence="8 10" id="KW-1133">Transmembrane helix</keyword>
<evidence type="ECO:0000313" key="12">
    <source>
        <dbReference type="Proteomes" id="UP001519288"/>
    </source>
</evidence>
<keyword evidence="4 10" id="KW-1003">Cell membrane</keyword>
<dbReference type="Pfam" id="PF03748">
    <property type="entry name" value="FliL"/>
    <property type="match status" value="1"/>
</dbReference>
<comment type="similarity">
    <text evidence="3 10">Belongs to the FliL family.</text>
</comment>
<comment type="caution">
    <text evidence="11">The sequence shown here is derived from an EMBL/GenBank/DDBJ whole genome shotgun (WGS) entry which is preliminary data.</text>
</comment>
<keyword evidence="7 10" id="KW-0283">Flagellar rotation</keyword>
<evidence type="ECO:0000256" key="10">
    <source>
        <dbReference type="RuleBase" id="RU364125"/>
    </source>
</evidence>
<evidence type="ECO:0000256" key="6">
    <source>
        <dbReference type="ARBA" id="ARBA00022692"/>
    </source>
</evidence>
<evidence type="ECO:0000256" key="4">
    <source>
        <dbReference type="ARBA" id="ARBA00022475"/>
    </source>
</evidence>
<evidence type="ECO:0000313" key="11">
    <source>
        <dbReference type="EMBL" id="MBP2001111.1"/>
    </source>
</evidence>
<keyword evidence="11" id="KW-0282">Flagellum</keyword>
<keyword evidence="11" id="KW-0966">Cell projection</keyword>
<comment type="subcellular location">
    <subcellularLocation>
        <location evidence="2">Cell membrane</location>
        <topology evidence="2">Single-pass membrane protein</topology>
    </subcellularLocation>
</comment>
<evidence type="ECO:0000256" key="9">
    <source>
        <dbReference type="ARBA" id="ARBA00023136"/>
    </source>
</evidence>
<protein>
    <recommendedName>
        <fullName evidence="10">Flagellar protein FliL</fullName>
    </recommendedName>
</protein>
<evidence type="ECO:0000256" key="8">
    <source>
        <dbReference type="ARBA" id="ARBA00022989"/>
    </source>
</evidence>
<evidence type="ECO:0000256" key="3">
    <source>
        <dbReference type="ARBA" id="ARBA00008281"/>
    </source>
</evidence>
<sequence length="151" mass="16432">MKKAAPWMITIVLSVVLVGMVVFLALTMNKNSSASAAKPETVKALSADDLVKVTGILEGIKTNLSDPNYVVVMDFAFQFNNAKAKEAFEKIKDFKLKSIIIKTLADSKPDQLTGAKGKDQLANKLMNLINSTLPEGKIVQVDITNFIMTTI</sequence>
<evidence type="ECO:0000256" key="1">
    <source>
        <dbReference type="ARBA" id="ARBA00002254"/>
    </source>
</evidence>
<gene>
    <name evidence="11" type="ORF">J2Z69_002154</name>
</gene>
<keyword evidence="11" id="KW-0969">Cilium</keyword>
<reference evidence="11 12" key="1">
    <citation type="submission" date="2021-03" db="EMBL/GenBank/DDBJ databases">
        <title>Genomic Encyclopedia of Type Strains, Phase IV (KMG-IV): sequencing the most valuable type-strain genomes for metagenomic binning, comparative biology and taxonomic classification.</title>
        <authorList>
            <person name="Goeker M."/>
        </authorList>
    </citation>
    <scope>NUCLEOTIDE SEQUENCE [LARGE SCALE GENOMIC DNA]</scope>
    <source>
        <strain evidence="11 12">DSM 26806</strain>
    </source>
</reference>
<keyword evidence="5 10" id="KW-0145">Chemotaxis</keyword>
<dbReference type="PANTHER" id="PTHR35091">
    <property type="entry name" value="FLAGELLAR PROTEIN FLIL"/>
    <property type="match status" value="1"/>
</dbReference>
<dbReference type="InterPro" id="IPR005503">
    <property type="entry name" value="FliL"/>
</dbReference>
<keyword evidence="6 10" id="KW-0812">Transmembrane</keyword>
<dbReference type="PANTHER" id="PTHR35091:SF2">
    <property type="entry name" value="FLAGELLAR PROTEIN FLIL"/>
    <property type="match status" value="1"/>
</dbReference>
<evidence type="ECO:0000256" key="5">
    <source>
        <dbReference type="ARBA" id="ARBA00022500"/>
    </source>
</evidence>
<dbReference type="Proteomes" id="UP001519288">
    <property type="component" value="Unassembled WGS sequence"/>
</dbReference>
<dbReference type="RefSeq" id="WP_209861912.1">
    <property type="nucleotide sequence ID" value="NZ_JAGGLD010000003.1"/>
</dbReference>
<evidence type="ECO:0000256" key="2">
    <source>
        <dbReference type="ARBA" id="ARBA00004162"/>
    </source>
</evidence>
<accession>A0ABS4JHB0</accession>
<proteinExistence type="inferred from homology"/>
<dbReference type="EMBL" id="JAGGLD010000003">
    <property type="protein sequence ID" value="MBP2001111.1"/>
    <property type="molecule type" value="Genomic_DNA"/>
</dbReference>
<comment type="function">
    <text evidence="1 10">Controls the rotational direction of flagella during chemotaxis.</text>
</comment>
<name>A0ABS4JHB0_9BACL</name>
<feature type="transmembrane region" description="Helical" evidence="10">
    <location>
        <begin position="6"/>
        <end position="26"/>
    </location>
</feature>
<organism evidence="11 12">
    <name type="scientific">Paenibacillus shirakamiensis</name>
    <dbReference type="NCBI Taxonomy" id="1265935"/>
    <lineage>
        <taxon>Bacteria</taxon>
        <taxon>Bacillati</taxon>
        <taxon>Bacillota</taxon>
        <taxon>Bacilli</taxon>
        <taxon>Bacillales</taxon>
        <taxon>Paenibacillaceae</taxon>
        <taxon>Paenibacillus</taxon>
    </lineage>
</organism>
<evidence type="ECO:0000256" key="7">
    <source>
        <dbReference type="ARBA" id="ARBA00022779"/>
    </source>
</evidence>